<accession>A0AAW6I0Z1</accession>
<dbReference type="InterPro" id="IPR000792">
    <property type="entry name" value="Tscrpt_reg_LuxR_C"/>
</dbReference>
<gene>
    <name evidence="5" type="ORF">PQG89_07675</name>
</gene>
<dbReference type="InterPro" id="IPR016032">
    <property type="entry name" value="Sig_transdc_resp-reg_C-effctor"/>
</dbReference>
<evidence type="ECO:0000259" key="4">
    <source>
        <dbReference type="PROSITE" id="PS50043"/>
    </source>
</evidence>
<dbReference type="PRINTS" id="PR00038">
    <property type="entry name" value="HTHLUXR"/>
</dbReference>
<dbReference type="SUPFAM" id="SSF46894">
    <property type="entry name" value="C-terminal effector domain of the bipartite response regulators"/>
    <property type="match status" value="1"/>
</dbReference>
<dbReference type="SMART" id="SM00421">
    <property type="entry name" value="HTH_LUXR"/>
    <property type="match status" value="1"/>
</dbReference>
<reference evidence="5" key="1">
    <citation type="submission" date="2023-01" db="EMBL/GenBank/DDBJ databases">
        <title>Exploring GABA producing Bacteroides strains toward improving mental health.</title>
        <authorList>
            <person name="Yousuf B."/>
            <person name="Bouhlel N.E."/>
            <person name="Mottawea W."/>
            <person name="Hammami R."/>
        </authorList>
    </citation>
    <scope>NUCLEOTIDE SEQUENCE</scope>
    <source>
        <strain evidence="5">UO.H1047</strain>
    </source>
</reference>
<evidence type="ECO:0000256" key="2">
    <source>
        <dbReference type="ARBA" id="ARBA00023125"/>
    </source>
</evidence>
<dbReference type="PROSITE" id="PS50043">
    <property type="entry name" value="HTH_LUXR_2"/>
    <property type="match status" value="1"/>
</dbReference>
<name>A0AAW6I0Z1_9BACT</name>
<sequence length="199" mass="22211">MYLTNSRMHRNKQIAIILPDTLQSIGLQSMLTDYFPPVEISHYPTFEALSTSGNDTFDYYFTNAASFVLYADFFLPRRSKTMVLIDGAEDEGGLSATNHITIKASQEIIIEQMEQLFTGENNSISSENNKELSTRETDVLQLIVKGSTNKEIADKLNISLNTVLSHRKNITTKLGIKTVSGLTFYAIMNGIISGDDIEL</sequence>
<dbReference type="Gene3D" id="1.10.10.10">
    <property type="entry name" value="Winged helix-like DNA-binding domain superfamily/Winged helix DNA-binding domain"/>
    <property type="match status" value="1"/>
</dbReference>
<comment type="caution">
    <text evidence="5">The sequence shown here is derived from an EMBL/GenBank/DDBJ whole genome shotgun (WGS) entry which is preliminary data.</text>
</comment>
<dbReference type="Pfam" id="PF00196">
    <property type="entry name" value="GerE"/>
    <property type="match status" value="1"/>
</dbReference>
<dbReference type="GO" id="GO:0003677">
    <property type="term" value="F:DNA binding"/>
    <property type="evidence" value="ECO:0007669"/>
    <property type="project" value="UniProtKB-KW"/>
</dbReference>
<dbReference type="InterPro" id="IPR036388">
    <property type="entry name" value="WH-like_DNA-bd_sf"/>
</dbReference>
<dbReference type="EMBL" id="JAQPYX010000070">
    <property type="protein sequence ID" value="MDC7149305.1"/>
    <property type="molecule type" value="Genomic_DNA"/>
</dbReference>
<evidence type="ECO:0000313" key="6">
    <source>
        <dbReference type="Proteomes" id="UP001213646"/>
    </source>
</evidence>
<organism evidence="5 6">
    <name type="scientific">Parabacteroides johnsonii</name>
    <dbReference type="NCBI Taxonomy" id="387661"/>
    <lineage>
        <taxon>Bacteria</taxon>
        <taxon>Pseudomonadati</taxon>
        <taxon>Bacteroidota</taxon>
        <taxon>Bacteroidia</taxon>
        <taxon>Bacteroidales</taxon>
        <taxon>Tannerellaceae</taxon>
        <taxon>Parabacteroides</taxon>
    </lineage>
</organism>
<keyword evidence="2" id="KW-0238">DNA-binding</keyword>
<proteinExistence type="predicted"/>
<keyword evidence="1" id="KW-0805">Transcription regulation</keyword>
<dbReference type="GO" id="GO:0006355">
    <property type="term" value="P:regulation of DNA-templated transcription"/>
    <property type="evidence" value="ECO:0007669"/>
    <property type="project" value="InterPro"/>
</dbReference>
<keyword evidence="3" id="KW-0804">Transcription</keyword>
<dbReference type="AlphaFoldDB" id="A0AAW6I0Z1"/>
<dbReference type="CDD" id="cd06170">
    <property type="entry name" value="LuxR_C_like"/>
    <property type="match status" value="1"/>
</dbReference>
<evidence type="ECO:0000256" key="1">
    <source>
        <dbReference type="ARBA" id="ARBA00023015"/>
    </source>
</evidence>
<dbReference type="PANTHER" id="PTHR44688">
    <property type="entry name" value="DNA-BINDING TRANSCRIPTIONAL ACTIVATOR DEVR_DOSR"/>
    <property type="match status" value="1"/>
</dbReference>
<dbReference type="PANTHER" id="PTHR44688:SF16">
    <property type="entry name" value="DNA-BINDING TRANSCRIPTIONAL ACTIVATOR DEVR_DOSR"/>
    <property type="match status" value="1"/>
</dbReference>
<dbReference type="PROSITE" id="PS00622">
    <property type="entry name" value="HTH_LUXR_1"/>
    <property type="match status" value="1"/>
</dbReference>
<evidence type="ECO:0000256" key="3">
    <source>
        <dbReference type="ARBA" id="ARBA00023163"/>
    </source>
</evidence>
<feature type="domain" description="HTH luxR-type" evidence="4">
    <location>
        <begin position="125"/>
        <end position="190"/>
    </location>
</feature>
<evidence type="ECO:0000313" key="5">
    <source>
        <dbReference type="EMBL" id="MDC7149305.1"/>
    </source>
</evidence>
<dbReference type="Proteomes" id="UP001213646">
    <property type="component" value="Unassembled WGS sequence"/>
</dbReference>
<protein>
    <submittedName>
        <fullName evidence="5">LuxR C-terminal-related transcriptional regulator</fullName>
    </submittedName>
</protein>